<dbReference type="RefSeq" id="WP_179582799.1">
    <property type="nucleotide sequence ID" value="NZ_JACBYR010000001.1"/>
</dbReference>
<keyword evidence="2" id="KW-0560">Oxidoreductase</keyword>
<accession>A0A7Y9LIM6</accession>
<evidence type="ECO:0000259" key="3">
    <source>
        <dbReference type="Pfam" id="PF00724"/>
    </source>
</evidence>
<keyword evidence="1" id="KW-0285">Flavoprotein</keyword>
<dbReference type="GO" id="GO:0010181">
    <property type="term" value="F:FMN binding"/>
    <property type="evidence" value="ECO:0007669"/>
    <property type="project" value="InterPro"/>
</dbReference>
<dbReference type="PANTHER" id="PTHR43656:SF2">
    <property type="entry name" value="BINDING OXIDOREDUCTASE, PUTATIVE (AFU_ORTHOLOGUE AFUA_2G08260)-RELATED"/>
    <property type="match status" value="1"/>
</dbReference>
<keyword evidence="5" id="KW-1185">Reference proteome</keyword>
<dbReference type="Gene3D" id="3.20.20.70">
    <property type="entry name" value="Aldolase class I"/>
    <property type="match status" value="1"/>
</dbReference>
<dbReference type="GO" id="GO:0016491">
    <property type="term" value="F:oxidoreductase activity"/>
    <property type="evidence" value="ECO:0007669"/>
    <property type="project" value="UniProtKB-KW"/>
</dbReference>
<dbReference type="PANTHER" id="PTHR43656">
    <property type="entry name" value="BINDING OXIDOREDUCTASE, PUTATIVE (AFU_ORTHOLOGUE AFUA_2G08260)-RELATED"/>
    <property type="match status" value="1"/>
</dbReference>
<evidence type="ECO:0000313" key="5">
    <source>
        <dbReference type="Proteomes" id="UP000542125"/>
    </source>
</evidence>
<name>A0A7Y9LIM6_9BURK</name>
<proteinExistence type="predicted"/>
<dbReference type="Proteomes" id="UP000542125">
    <property type="component" value="Unassembled WGS sequence"/>
</dbReference>
<evidence type="ECO:0000256" key="1">
    <source>
        <dbReference type="ARBA" id="ARBA00022630"/>
    </source>
</evidence>
<dbReference type="AlphaFoldDB" id="A0A7Y9LIM6"/>
<feature type="domain" description="NADH:flavin oxidoreductase/NADH oxidase N-terminal" evidence="3">
    <location>
        <begin position="7"/>
        <end position="334"/>
    </location>
</feature>
<dbReference type="EMBL" id="JACBYR010000001">
    <property type="protein sequence ID" value="NYE81104.1"/>
    <property type="molecule type" value="Genomic_DNA"/>
</dbReference>
<sequence length="376" mass="40125">MTSPSPLLAPFSLAEGFTLRNRVVMAPMTTWAGNDDGTVSAGEEAYYRLRVKDVGLVITGCTHVQENGKGFTGEFAAWDDSFIPSLTRLADAAKSGGAPAILQLFHAGVKTQAELVSDIVAASAVRGDAGPYASAVMPRALTDAEVGDVVHAFGEATRRAIQAGFDGVELHGAHGFLLQNFFSPHFNQRTDQWGGSLDKRMRFPLAVVDAVREAIATHACAPFVLGYRITVDEPHADGLRIADSLALVDRLIDHGIDYLHVSLNDVLEARPVDAPDDQRITDILRDYLAGRIPLIAAGQVRTPEQAEAALAAGVSLVAVGQGLVMNPDWVRIAQGKAPHAVALDIAASDRSRLAIPTRLWDVIAATTGWFNVRHSG</sequence>
<dbReference type="SUPFAM" id="SSF51395">
    <property type="entry name" value="FMN-linked oxidoreductases"/>
    <property type="match status" value="1"/>
</dbReference>
<dbReference type="InterPro" id="IPR013785">
    <property type="entry name" value="Aldolase_TIM"/>
</dbReference>
<evidence type="ECO:0000313" key="4">
    <source>
        <dbReference type="EMBL" id="NYE81104.1"/>
    </source>
</evidence>
<evidence type="ECO:0000256" key="2">
    <source>
        <dbReference type="ARBA" id="ARBA00023002"/>
    </source>
</evidence>
<dbReference type="InterPro" id="IPR051799">
    <property type="entry name" value="NADH_flavin_oxidoreductase"/>
</dbReference>
<gene>
    <name evidence="4" type="ORF">FHW18_000375</name>
</gene>
<dbReference type="CDD" id="cd04735">
    <property type="entry name" value="OYE_like_4_FMN"/>
    <property type="match status" value="1"/>
</dbReference>
<organism evidence="4 5">
    <name type="scientific">Pigmentiphaga litoralis</name>
    <dbReference type="NCBI Taxonomy" id="516702"/>
    <lineage>
        <taxon>Bacteria</taxon>
        <taxon>Pseudomonadati</taxon>
        <taxon>Pseudomonadota</taxon>
        <taxon>Betaproteobacteria</taxon>
        <taxon>Burkholderiales</taxon>
        <taxon>Alcaligenaceae</taxon>
        <taxon>Pigmentiphaga</taxon>
    </lineage>
</organism>
<dbReference type="Pfam" id="PF00724">
    <property type="entry name" value="Oxidored_FMN"/>
    <property type="match status" value="1"/>
</dbReference>
<reference evidence="4 5" key="1">
    <citation type="submission" date="2020-07" db="EMBL/GenBank/DDBJ databases">
        <title>Genomic Encyclopedia of Type Strains, Phase IV (KMG-V): Genome sequencing to study the core and pangenomes of soil and plant-associated prokaryotes.</title>
        <authorList>
            <person name="Whitman W."/>
        </authorList>
    </citation>
    <scope>NUCLEOTIDE SEQUENCE [LARGE SCALE GENOMIC DNA]</scope>
    <source>
        <strain evidence="4 5">SAS40</strain>
    </source>
</reference>
<dbReference type="InterPro" id="IPR001155">
    <property type="entry name" value="OxRdtase_FMN_N"/>
</dbReference>
<protein>
    <submittedName>
        <fullName evidence="4">2,4-dienoyl-CoA reductase-like NADH-dependent reductase (Old Yellow Enzyme family)</fullName>
    </submittedName>
</protein>
<comment type="caution">
    <text evidence="4">The sequence shown here is derived from an EMBL/GenBank/DDBJ whole genome shotgun (WGS) entry which is preliminary data.</text>
</comment>